<feature type="transmembrane region" description="Helical" evidence="1">
    <location>
        <begin position="181"/>
        <end position="198"/>
    </location>
</feature>
<name>A0A6J5MKW4_9CAUD</name>
<keyword evidence="1" id="KW-1133">Transmembrane helix</keyword>
<gene>
    <name evidence="2" type="ORF">UFOVP510_49</name>
</gene>
<keyword evidence="1" id="KW-0472">Membrane</keyword>
<keyword evidence="1" id="KW-0812">Transmembrane</keyword>
<evidence type="ECO:0000256" key="1">
    <source>
        <dbReference type="SAM" id="Phobius"/>
    </source>
</evidence>
<proteinExistence type="predicted"/>
<protein>
    <submittedName>
        <fullName evidence="2">Uncharacterized protein</fullName>
    </submittedName>
</protein>
<dbReference type="EMBL" id="LR796493">
    <property type="protein sequence ID" value="CAB4147805.1"/>
    <property type="molecule type" value="Genomic_DNA"/>
</dbReference>
<evidence type="ECO:0000313" key="2">
    <source>
        <dbReference type="EMBL" id="CAB4147805.1"/>
    </source>
</evidence>
<feature type="transmembrane region" description="Helical" evidence="1">
    <location>
        <begin position="204"/>
        <end position="222"/>
    </location>
</feature>
<reference evidence="2" key="1">
    <citation type="submission" date="2020-04" db="EMBL/GenBank/DDBJ databases">
        <authorList>
            <person name="Chiriac C."/>
            <person name="Salcher M."/>
            <person name="Ghai R."/>
            <person name="Kavagutti S V."/>
        </authorList>
    </citation>
    <scope>NUCLEOTIDE SEQUENCE</scope>
</reference>
<organism evidence="2">
    <name type="scientific">uncultured Caudovirales phage</name>
    <dbReference type="NCBI Taxonomy" id="2100421"/>
    <lineage>
        <taxon>Viruses</taxon>
        <taxon>Duplodnaviria</taxon>
        <taxon>Heunggongvirae</taxon>
        <taxon>Uroviricota</taxon>
        <taxon>Caudoviricetes</taxon>
        <taxon>Peduoviridae</taxon>
        <taxon>Maltschvirus</taxon>
        <taxon>Maltschvirus maltsch</taxon>
    </lineage>
</organism>
<feature type="transmembrane region" description="Helical" evidence="1">
    <location>
        <begin position="153"/>
        <end position="174"/>
    </location>
</feature>
<accession>A0A6J5MKW4</accession>
<sequence>MNIPFLLALTLILSGCSTPKPEEIVKPGSKSDAVVENYADANDLAAGKASASVKVAIDANKAGKPEVVGKELEVAEANLPRPTPADLAEARERSGKQDAKAYDKALVDADKVQKQIEDLWAKVEAQRAEDRAKADAEIARMKMQIEEERKTKVLLIFAGVGGLITIAGVALFIFGSKPNGVGLIAIGAGIGSLGFFWGSPAFDWLMIGLIGLSGLMGLIWLGKRIFAKAQ</sequence>